<dbReference type="SMART" id="SM00836">
    <property type="entry name" value="DALR_1"/>
    <property type="match status" value="1"/>
</dbReference>
<dbReference type="InterPro" id="IPR015944">
    <property type="entry name" value="Gly-tRNA-synth_bsu"/>
</dbReference>
<dbReference type="InterPro" id="IPR006194">
    <property type="entry name" value="Gly-tRNA-synth_heterodimer"/>
</dbReference>
<evidence type="ECO:0000313" key="12">
    <source>
        <dbReference type="EMBL" id="KAB2952273.1"/>
    </source>
</evidence>
<dbReference type="Proteomes" id="UP000468766">
    <property type="component" value="Unassembled WGS sequence"/>
</dbReference>
<keyword evidence="5 10" id="KW-0547">Nucleotide-binding</keyword>
<keyword evidence="3 10" id="KW-0963">Cytoplasm</keyword>
<dbReference type="PROSITE" id="PS50861">
    <property type="entry name" value="AA_TRNA_LIGASE_II_GLYAB"/>
    <property type="match status" value="1"/>
</dbReference>
<name>A0A6I0ERK5_9FIRM</name>
<keyword evidence="7 10" id="KW-0648">Protein biosynthesis</keyword>
<evidence type="ECO:0000256" key="7">
    <source>
        <dbReference type="ARBA" id="ARBA00022917"/>
    </source>
</evidence>
<dbReference type="RefSeq" id="WP_151620057.1">
    <property type="nucleotide sequence ID" value="NZ_WBXO01000006.1"/>
</dbReference>
<evidence type="ECO:0000256" key="2">
    <source>
        <dbReference type="ARBA" id="ARBA00008226"/>
    </source>
</evidence>
<comment type="similarity">
    <text evidence="2 10">Belongs to the class-II aminoacyl-tRNA synthetase family.</text>
</comment>
<evidence type="ECO:0000256" key="5">
    <source>
        <dbReference type="ARBA" id="ARBA00022741"/>
    </source>
</evidence>
<evidence type="ECO:0000256" key="4">
    <source>
        <dbReference type="ARBA" id="ARBA00022598"/>
    </source>
</evidence>
<dbReference type="PANTHER" id="PTHR30075:SF2">
    <property type="entry name" value="GLYCINE--TRNA LIGASE, CHLOROPLASTIC_MITOCHONDRIAL 2"/>
    <property type="match status" value="1"/>
</dbReference>
<feature type="domain" description="DALR anticodon binding" evidence="11">
    <location>
        <begin position="585"/>
        <end position="689"/>
    </location>
</feature>
<comment type="subunit">
    <text evidence="10">Tetramer of two alpha and two beta subunits.</text>
</comment>
<protein>
    <recommendedName>
        <fullName evidence="10">Glycine--tRNA ligase beta subunit</fullName>
        <ecNumber evidence="10">6.1.1.14</ecNumber>
    </recommendedName>
    <alternativeName>
        <fullName evidence="10">Glycyl-tRNA synthetase beta subunit</fullName>
        <shortName evidence="10">GlyRS</shortName>
    </alternativeName>
</protein>
<dbReference type="GO" id="GO:0006426">
    <property type="term" value="P:glycyl-tRNA aminoacylation"/>
    <property type="evidence" value="ECO:0007669"/>
    <property type="project" value="UniProtKB-UniRule"/>
</dbReference>
<accession>A0A6I0ERK5</accession>
<keyword evidence="4 10" id="KW-0436">Ligase</keyword>
<reference evidence="12 13" key="1">
    <citation type="submission" date="2019-10" db="EMBL/GenBank/DDBJ databases">
        <title>Whole-genome sequence of the extremophile Heliorestis acidaminivorans DSM 24790.</title>
        <authorList>
            <person name="Kyndt J.A."/>
            <person name="Meyer T.E."/>
        </authorList>
    </citation>
    <scope>NUCLEOTIDE SEQUENCE [LARGE SCALE GENOMIC DNA]</scope>
    <source>
        <strain evidence="12 13">DSM 24790</strain>
    </source>
</reference>
<dbReference type="Pfam" id="PF05746">
    <property type="entry name" value="DALR_1"/>
    <property type="match status" value="1"/>
</dbReference>
<organism evidence="12 13">
    <name type="scientific">Heliorestis acidaminivorans</name>
    <dbReference type="NCBI Taxonomy" id="553427"/>
    <lineage>
        <taxon>Bacteria</taxon>
        <taxon>Bacillati</taxon>
        <taxon>Bacillota</taxon>
        <taxon>Clostridia</taxon>
        <taxon>Eubacteriales</taxon>
        <taxon>Heliobacteriaceae</taxon>
        <taxon>Heliorestis</taxon>
    </lineage>
</organism>
<dbReference type="EC" id="6.1.1.14" evidence="10"/>
<comment type="subcellular location">
    <subcellularLocation>
        <location evidence="1 10">Cytoplasm</location>
    </subcellularLocation>
</comment>
<keyword evidence="6 10" id="KW-0067">ATP-binding</keyword>
<evidence type="ECO:0000256" key="10">
    <source>
        <dbReference type="HAMAP-Rule" id="MF_00255"/>
    </source>
</evidence>
<dbReference type="HAMAP" id="MF_00255">
    <property type="entry name" value="Gly_tRNA_synth_beta"/>
    <property type="match status" value="1"/>
</dbReference>
<dbReference type="NCBIfam" id="TIGR00211">
    <property type="entry name" value="glyS"/>
    <property type="match status" value="1"/>
</dbReference>
<keyword evidence="8 10" id="KW-0030">Aminoacyl-tRNA synthetase</keyword>
<comment type="caution">
    <text evidence="12">The sequence shown here is derived from an EMBL/GenBank/DDBJ whole genome shotgun (WGS) entry which is preliminary data.</text>
</comment>
<dbReference type="GO" id="GO:0004820">
    <property type="term" value="F:glycine-tRNA ligase activity"/>
    <property type="evidence" value="ECO:0007669"/>
    <property type="project" value="UniProtKB-UniRule"/>
</dbReference>
<evidence type="ECO:0000256" key="6">
    <source>
        <dbReference type="ARBA" id="ARBA00022840"/>
    </source>
</evidence>
<evidence type="ECO:0000313" key="13">
    <source>
        <dbReference type="Proteomes" id="UP000468766"/>
    </source>
</evidence>
<dbReference type="EMBL" id="WBXO01000006">
    <property type="protein sequence ID" value="KAB2952273.1"/>
    <property type="molecule type" value="Genomic_DNA"/>
</dbReference>
<comment type="catalytic activity">
    <reaction evidence="9 10">
        <text>tRNA(Gly) + glycine + ATP = glycyl-tRNA(Gly) + AMP + diphosphate</text>
        <dbReference type="Rhea" id="RHEA:16013"/>
        <dbReference type="Rhea" id="RHEA-COMP:9664"/>
        <dbReference type="Rhea" id="RHEA-COMP:9683"/>
        <dbReference type="ChEBI" id="CHEBI:30616"/>
        <dbReference type="ChEBI" id="CHEBI:33019"/>
        <dbReference type="ChEBI" id="CHEBI:57305"/>
        <dbReference type="ChEBI" id="CHEBI:78442"/>
        <dbReference type="ChEBI" id="CHEBI:78522"/>
        <dbReference type="ChEBI" id="CHEBI:456215"/>
        <dbReference type="EC" id="6.1.1.14"/>
    </reaction>
</comment>
<dbReference type="GO" id="GO:0006420">
    <property type="term" value="P:arginyl-tRNA aminoacylation"/>
    <property type="evidence" value="ECO:0007669"/>
    <property type="project" value="InterPro"/>
</dbReference>
<dbReference type="SUPFAM" id="SSF109604">
    <property type="entry name" value="HD-domain/PDEase-like"/>
    <property type="match status" value="1"/>
</dbReference>
<dbReference type="OrthoDB" id="9775440at2"/>
<evidence type="ECO:0000256" key="8">
    <source>
        <dbReference type="ARBA" id="ARBA00023146"/>
    </source>
</evidence>
<dbReference type="PRINTS" id="PR01045">
    <property type="entry name" value="TRNASYNTHGB"/>
</dbReference>
<evidence type="ECO:0000256" key="9">
    <source>
        <dbReference type="ARBA" id="ARBA00047937"/>
    </source>
</evidence>
<sequence>MKQSDLLLEIGVEEIPAKFMPATLKQLKGLAVEGLQEARLSYQELHVYGTPRRIAIKVKGLATLQQDLQVEAKGPSVKVAYDQEGQPTKALLGFARSQSVEPANMISKEINGVPYLFALRTEKGQLAIEVLPGLLKDWIGKLSFPKPMRWGWGEMRFARPIRWLVALYGESVLPLELEGVQAGRRTYGHRFLAEEPIDLAHPEEYEAKLESAYVIADPDKRRQEIWQQIQELAVSEGGQVAEDKDLLEEINYLVEYPTALCGRIDEKYMQLPEAVLITPMKEHQRYFPVISAEGRLLPKFITVRNGTTEHLEIVQAGNEKVLRARLADGAFFYEEDQKVPLDKQVKRLEKIVFHEKLGTVYERVEREKALTTWLAQHLEVEQSIAQRAYRAAELAKADLVTLMVYEFPELQGLMGEKYALLSGEAEQVAQAIREHYLPRYAGDTLPETMEGTLVAIADKVDAIVGSFAIGIIPTGSQDPYALRRQAQALCLIAMKKDLSLSLSELFKKSYELYSEKVELSRNVPEVLADLLDFFYQRLRFLLSEEAIRYDVIDAVLEAGIDKPNEVYKRAKALAEFREEEAFSALLTTYTRAANLAKKGGQKELSKELLQEPVEKTLYEAIMKAQGEIDSAQGDYALALRVMAQLQEPLDAFFDQIMVMVENEQIRENRLALLKAVDALMDGIADLNKIVN</sequence>
<dbReference type="GO" id="GO:0004814">
    <property type="term" value="F:arginine-tRNA ligase activity"/>
    <property type="evidence" value="ECO:0007669"/>
    <property type="project" value="InterPro"/>
</dbReference>
<dbReference type="GO" id="GO:0005524">
    <property type="term" value="F:ATP binding"/>
    <property type="evidence" value="ECO:0007669"/>
    <property type="project" value="UniProtKB-UniRule"/>
</dbReference>
<dbReference type="PANTHER" id="PTHR30075">
    <property type="entry name" value="GLYCYL-TRNA SYNTHETASE"/>
    <property type="match status" value="1"/>
</dbReference>
<keyword evidence="13" id="KW-1185">Reference proteome</keyword>
<evidence type="ECO:0000256" key="1">
    <source>
        <dbReference type="ARBA" id="ARBA00004496"/>
    </source>
</evidence>
<dbReference type="AlphaFoldDB" id="A0A6I0ERK5"/>
<gene>
    <name evidence="10" type="primary">glyS</name>
    <name evidence="12" type="ORF">F9B85_08885</name>
</gene>
<evidence type="ECO:0000256" key="3">
    <source>
        <dbReference type="ARBA" id="ARBA00022490"/>
    </source>
</evidence>
<dbReference type="InterPro" id="IPR008909">
    <property type="entry name" value="DALR_anticod-bd"/>
</dbReference>
<dbReference type="GO" id="GO:0005829">
    <property type="term" value="C:cytosol"/>
    <property type="evidence" value="ECO:0007669"/>
    <property type="project" value="TreeGrafter"/>
</dbReference>
<proteinExistence type="inferred from homology"/>
<dbReference type="Pfam" id="PF02092">
    <property type="entry name" value="tRNA_synt_2f"/>
    <property type="match status" value="1"/>
</dbReference>
<evidence type="ECO:0000259" key="11">
    <source>
        <dbReference type="SMART" id="SM00836"/>
    </source>
</evidence>